<accession>A0A6J4NVL4</accession>
<sequence length="45" mass="5195">RLRDLLPVAYKQQRRKAADLVTPHKPWLVCGINFGDQQSTTIRFG</sequence>
<evidence type="ECO:0000313" key="1">
    <source>
        <dbReference type="EMBL" id="CAA9396588.1"/>
    </source>
</evidence>
<dbReference type="AlphaFoldDB" id="A0A6J4NVL4"/>
<organism evidence="1">
    <name type="scientific">uncultured Chloroflexia bacterium</name>
    <dbReference type="NCBI Taxonomy" id="1672391"/>
    <lineage>
        <taxon>Bacteria</taxon>
        <taxon>Bacillati</taxon>
        <taxon>Chloroflexota</taxon>
        <taxon>Chloroflexia</taxon>
        <taxon>environmental samples</taxon>
    </lineage>
</organism>
<name>A0A6J4NVL4_9CHLR</name>
<gene>
    <name evidence="1" type="ORF">AVDCRST_MAG93-10002</name>
</gene>
<protein>
    <submittedName>
        <fullName evidence="1">Uncharacterized protein</fullName>
    </submittedName>
</protein>
<reference evidence="1" key="1">
    <citation type="submission" date="2020-02" db="EMBL/GenBank/DDBJ databases">
        <authorList>
            <person name="Meier V. D."/>
        </authorList>
    </citation>
    <scope>NUCLEOTIDE SEQUENCE</scope>
    <source>
        <strain evidence="1">AVDCRST_MAG93</strain>
    </source>
</reference>
<proteinExistence type="predicted"/>
<dbReference type="EMBL" id="CADCTR010003358">
    <property type="protein sequence ID" value="CAA9396588.1"/>
    <property type="molecule type" value="Genomic_DNA"/>
</dbReference>
<feature type="non-terminal residue" evidence="1">
    <location>
        <position position="1"/>
    </location>
</feature>